<dbReference type="Gene3D" id="3.20.19.10">
    <property type="entry name" value="Aconitase, domain 4"/>
    <property type="match status" value="1"/>
</dbReference>
<reference evidence="2" key="1">
    <citation type="submission" date="2015-12" db="EMBL/GenBank/DDBJ databases">
        <title>Update maize B73 reference genome by single molecule sequencing technologies.</title>
        <authorList>
            <consortium name="Maize Genome Sequencing Project"/>
            <person name="Ware D."/>
        </authorList>
    </citation>
    <scope>NUCLEOTIDE SEQUENCE</scope>
    <source>
        <tissue evidence="2">Seedling</tissue>
    </source>
</reference>
<gene>
    <name evidence="2" type="ORF">ZEAMMB73_Zm00001d024869</name>
</gene>
<dbReference type="SUPFAM" id="SSF52016">
    <property type="entry name" value="LeuD/IlvD-like"/>
    <property type="match status" value="1"/>
</dbReference>
<dbReference type="PANTHER" id="PTHR11670">
    <property type="entry name" value="ACONITASE/IRON-RESPONSIVE ELEMENT FAMILY MEMBER"/>
    <property type="match status" value="1"/>
</dbReference>
<dbReference type="EMBL" id="CM000786">
    <property type="protein sequence ID" value="AQK42239.1"/>
    <property type="molecule type" value="Genomic_DNA"/>
</dbReference>
<dbReference type="SMR" id="A0A1D6J2H2"/>
<name>A0A1D6J2H2_MAIZE</name>
<dbReference type="GO" id="GO:0016836">
    <property type="term" value="F:hydro-lyase activity"/>
    <property type="evidence" value="ECO:0007669"/>
    <property type="project" value="UniProtKB-ARBA"/>
</dbReference>
<dbReference type="Pfam" id="PF00694">
    <property type="entry name" value="Aconitase_C"/>
    <property type="match status" value="1"/>
</dbReference>
<protein>
    <submittedName>
        <fullName evidence="2">3-isopropylmalate dehydratase large subunit</fullName>
    </submittedName>
</protein>
<accession>A0A1D6J2H2</accession>
<organism evidence="2">
    <name type="scientific">Zea mays</name>
    <name type="common">Maize</name>
    <dbReference type="NCBI Taxonomy" id="4577"/>
    <lineage>
        <taxon>Eukaryota</taxon>
        <taxon>Viridiplantae</taxon>
        <taxon>Streptophyta</taxon>
        <taxon>Embryophyta</taxon>
        <taxon>Tracheophyta</taxon>
        <taxon>Spermatophyta</taxon>
        <taxon>Magnoliopsida</taxon>
        <taxon>Liliopsida</taxon>
        <taxon>Poales</taxon>
        <taxon>Poaceae</taxon>
        <taxon>PACMAD clade</taxon>
        <taxon>Panicoideae</taxon>
        <taxon>Andropogonodae</taxon>
        <taxon>Andropogoneae</taxon>
        <taxon>Tripsacinae</taxon>
        <taxon>Zea</taxon>
    </lineage>
</organism>
<proteinExistence type="predicted"/>
<dbReference type="InterPro" id="IPR000573">
    <property type="entry name" value="AconitaseA/IPMdHydase_ssu_swvl"/>
</dbReference>
<dbReference type="InterPro" id="IPR006249">
    <property type="entry name" value="Aconitase/IRP2"/>
</dbReference>
<sequence length="117" mass="13272">MVIIAGSEYGSGSYRESAAKGPMLLGVKSVIAKSFERIHRSNLVGSLLSSRRGCRFTLPHRTYSMPRVWRMYVNKWHILIFNCVLLRSGIEVGRSCNILSLHDMSVDFVLPTDYLYS</sequence>
<dbReference type="AlphaFoldDB" id="A0A1D6J2H2"/>
<dbReference type="InParanoid" id="A0A1D6J2H2"/>
<dbReference type="STRING" id="4577.A0A1D6J2H2"/>
<evidence type="ECO:0000259" key="1">
    <source>
        <dbReference type="Pfam" id="PF00694"/>
    </source>
</evidence>
<dbReference type="GO" id="GO:0043436">
    <property type="term" value="P:oxoacid metabolic process"/>
    <property type="evidence" value="ECO:0007669"/>
    <property type="project" value="UniProtKB-ARBA"/>
</dbReference>
<feature type="domain" description="Aconitase A/isopropylmalate dehydratase small subunit swivel" evidence="1">
    <location>
        <begin position="1"/>
        <end position="45"/>
    </location>
</feature>
<dbReference type="InterPro" id="IPR015928">
    <property type="entry name" value="Aconitase/3IPM_dehydase_swvl"/>
</dbReference>
<evidence type="ECO:0000313" key="2">
    <source>
        <dbReference type="EMBL" id="AQK42239.1"/>
    </source>
</evidence>